<organism evidence="1 2">
    <name type="scientific">Amycolatopsis ultiminotia</name>
    <dbReference type="NCBI Taxonomy" id="543629"/>
    <lineage>
        <taxon>Bacteria</taxon>
        <taxon>Bacillati</taxon>
        <taxon>Actinomycetota</taxon>
        <taxon>Actinomycetes</taxon>
        <taxon>Pseudonocardiales</taxon>
        <taxon>Pseudonocardiaceae</taxon>
        <taxon>Amycolatopsis</taxon>
    </lineage>
</organism>
<dbReference type="RefSeq" id="WP_344868275.1">
    <property type="nucleotide sequence ID" value="NZ_BAAAZN010000025.1"/>
</dbReference>
<evidence type="ECO:0000313" key="2">
    <source>
        <dbReference type="Proteomes" id="UP001500689"/>
    </source>
</evidence>
<keyword evidence="2" id="KW-1185">Reference proteome</keyword>
<dbReference type="Proteomes" id="UP001500689">
    <property type="component" value="Unassembled WGS sequence"/>
</dbReference>
<proteinExistence type="predicted"/>
<sequence length="75" mass="8385">MPEEAGGPALGPTLDEWLKAREETRAHLGTRPAAASQEWAQRLADLLATETSWQAQYTELIGRDIPPRRFPTSNR</sequence>
<comment type="caution">
    <text evidence="1">The sequence shown here is derived from an EMBL/GenBank/DDBJ whole genome shotgun (WGS) entry which is preliminary data.</text>
</comment>
<dbReference type="EMBL" id="BAAAZN010000025">
    <property type="protein sequence ID" value="GAA3580762.1"/>
    <property type="molecule type" value="Genomic_DNA"/>
</dbReference>
<accession>A0ABP6YE87</accession>
<reference evidence="2" key="1">
    <citation type="journal article" date="2019" name="Int. J. Syst. Evol. Microbiol.">
        <title>The Global Catalogue of Microorganisms (GCM) 10K type strain sequencing project: providing services to taxonomists for standard genome sequencing and annotation.</title>
        <authorList>
            <consortium name="The Broad Institute Genomics Platform"/>
            <consortium name="The Broad Institute Genome Sequencing Center for Infectious Disease"/>
            <person name="Wu L."/>
            <person name="Ma J."/>
        </authorList>
    </citation>
    <scope>NUCLEOTIDE SEQUENCE [LARGE SCALE GENOMIC DNA]</scope>
    <source>
        <strain evidence="2">JCM 16898</strain>
    </source>
</reference>
<gene>
    <name evidence="1" type="ORF">GCM10022222_76840</name>
</gene>
<protein>
    <submittedName>
        <fullName evidence="1">Uncharacterized protein</fullName>
    </submittedName>
</protein>
<evidence type="ECO:0000313" key="1">
    <source>
        <dbReference type="EMBL" id="GAA3580762.1"/>
    </source>
</evidence>
<name>A0ABP6YE87_9PSEU</name>